<name>A0A9Q8PE72_PASFU</name>
<gene>
    <name evidence="10" type="ORF">CLAFUR5_11041</name>
</gene>
<reference evidence="10" key="1">
    <citation type="submission" date="2021-12" db="EMBL/GenBank/DDBJ databases">
        <authorList>
            <person name="Zaccaron A."/>
            <person name="Stergiopoulos I."/>
        </authorList>
    </citation>
    <scope>NUCLEOTIDE SEQUENCE</scope>
    <source>
        <strain evidence="10">Race5_Kim</strain>
    </source>
</reference>
<organism evidence="10 11">
    <name type="scientific">Passalora fulva</name>
    <name type="common">Tomato leaf mold</name>
    <name type="synonym">Cladosporium fulvum</name>
    <dbReference type="NCBI Taxonomy" id="5499"/>
    <lineage>
        <taxon>Eukaryota</taxon>
        <taxon>Fungi</taxon>
        <taxon>Dikarya</taxon>
        <taxon>Ascomycota</taxon>
        <taxon>Pezizomycotina</taxon>
        <taxon>Dothideomycetes</taxon>
        <taxon>Dothideomycetidae</taxon>
        <taxon>Mycosphaerellales</taxon>
        <taxon>Mycosphaerellaceae</taxon>
        <taxon>Fulvia</taxon>
    </lineage>
</organism>
<dbReference type="InterPro" id="IPR004365">
    <property type="entry name" value="NA-bd_OB_tRNA"/>
</dbReference>
<dbReference type="AlphaFoldDB" id="A0A9Q8PE72"/>
<dbReference type="GeneID" id="71990919"/>
<keyword evidence="3" id="KW-0235">DNA replication</keyword>
<dbReference type="InterPro" id="IPR036390">
    <property type="entry name" value="WH_DNA-bd_sf"/>
</dbReference>
<dbReference type="RefSeq" id="XP_047765305.1">
    <property type="nucleotide sequence ID" value="XM_047910189.1"/>
</dbReference>
<dbReference type="GO" id="GO:0000781">
    <property type="term" value="C:chromosome, telomeric region"/>
    <property type="evidence" value="ECO:0007669"/>
    <property type="project" value="TreeGrafter"/>
</dbReference>
<dbReference type="GO" id="GO:0000724">
    <property type="term" value="P:double-strand break repair via homologous recombination"/>
    <property type="evidence" value="ECO:0007669"/>
    <property type="project" value="TreeGrafter"/>
</dbReference>
<dbReference type="SUPFAM" id="SSF50249">
    <property type="entry name" value="Nucleic acid-binding proteins"/>
    <property type="match status" value="1"/>
</dbReference>
<dbReference type="Gene3D" id="2.40.50.140">
    <property type="entry name" value="Nucleic acid-binding proteins"/>
    <property type="match status" value="1"/>
</dbReference>
<dbReference type="PANTHER" id="PTHR13989:SF16">
    <property type="entry name" value="REPLICATION PROTEIN A2"/>
    <property type="match status" value="1"/>
</dbReference>
<dbReference type="PANTHER" id="PTHR13989">
    <property type="entry name" value="REPLICATION PROTEIN A-RELATED"/>
    <property type="match status" value="1"/>
</dbReference>
<dbReference type="Pfam" id="PF08784">
    <property type="entry name" value="RPA_C"/>
    <property type="match status" value="1"/>
</dbReference>
<evidence type="ECO:0000256" key="6">
    <source>
        <dbReference type="PIRSR" id="PIRSR036949-1"/>
    </source>
</evidence>
<dbReference type="InterPro" id="IPR012340">
    <property type="entry name" value="NA-bd_OB-fold"/>
</dbReference>
<comment type="subcellular location">
    <subcellularLocation>
        <location evidence="1">Nucleus</location>
    </subcellularLocation>
</comment>
<evidence type="ECO:0000256" key="7">
    <source>
        <dbReference type="SAM" id="MobiDB-lite"/>
    </source>
</evidence>
<dbReference type="InterPro" id="IPR014892">
    <property type="entry name" value="RPA_C"/>
</dbReference>
<feature type="cross-link" description="Glycyl lysine isopeptide (Lys-Gly) (interchain with G-Cter in ubiquitin)" evidence="6">
    <location>
        <position position="33"/>
    </location>
</feature>
<dbReference type="SUPFAM" id="SSF46785">
    <property type="entry name" value="Winged helix' DNA-binding domain"/>
    <property type="match status" value="1"/>
</dbReference>
<evidence type="ECO:0000256" key="4">
    <source>
        <dbReference type="ARBA" id="ARBA00023125"/>
    </source>
</evidence>
<evidence type="ECO:0000259" key="9">
    <source>
        <dbReference type="Pfam" id="PF08784"/>
    </source>
</evidence>
<dbReference type="KEGG" id="ffu:CLAFUR5_11041"/>
<dbReference type="InterPro" id="IPR036388">
    <property type="entry name" value="WH-like_DNA-bd_sf"/>
</dbReference>
<comment type="similarity">
    <text evidence="2">Belongs to the replication factor A protein 2 family.</text>
</comment>
<dbReference type="GO" id="GO:0006289">
    <property type="term" value="P:nucleotide-excision repair"/>
    <property type="evidence" value="ECO:0007669"/>
    <property type="project" value="TreeGrafter"/>
</dbReference>
<evidence type="ECO:0000256" key="3">
    <source>
        <dbReference type="ARBA" id="ARBA00022705"/>
    </source>
</evidence>
<dbReference type="InterPro" id="IPR014646">
    <property type="entry name" value="Rfa2/RPA32"/>
</dbReference>
<dbReference type="CDD" id="cd04478">
    <property type="entry name" value="RPA2_DBD_D"/>
    <property type="match status" value="1"/>
</dbReference>
<accession>A0A9Q8PE72</accession>
<keyword evidence="11" id="KW-1185">Reference proteome</keyword>
<dbReference type="GO" id="GO:0005662">
    <property type="term" value="C:DNA replication factor A complex"/>
    <property type="evidence" value="ECO:0007669"/>
    <property type="project" value="TreeGrafter"/>
</dbReference>
<dbReference type="EMBL" id="CP090170">
    <property type="protein sequence ID" value="UJO20939.1"/>
    <property type="molecule type" value="Genomic_DNA"/>
</dbReference>
<dbReference type="InterPro" id="IPR040260">
    <property type="entry name" value="RFA2-like"/>
</dbReference>
<evidence type="ECO:0000313" key="11">
    <source>
        <dbReference type="Proteomes" id="UP000756132"/>
    </source>
</evidence>
<evidence type="ECO:0000259" key="8">
    <source>
        <dbReference type="Pfam" id="PF01336"/>
    </source>
</evidence>
<feature type="cross-link" description="Glycyl lysine isopeptide (Lys-Gly) (interchain with G-Cter in ubiquitin)" evidence="6">
    <location>
        <position position="34"/>
    </location>
</feature>
<keyword evidence="4" id="KW-0238">DNA-binding</keyword>
<feature type="domain" description="OB" evidence="8">
    <location>
        <begin position="73"/>
        <end position="145"/>
    </location>
</feature>
<reference evidence="10" key="2">
    <citation type="journal article" date="2022" name="Microb. Genom.">
        <title>A chromosome-scale genome assembly of the tomato pathogen Cladosporium fulvum reveals a compartmentalized genome architecture and the presence of a dispensable chromosome.</title>
        <authorList>
            <person name="Zaccaron A.Z."/>
            <person name="Chen L.H."/>
            <person name="Samaras A."/>
            <person name="Stergiopoulos I."/>
        </authorList>
    </citation>
    <scope>NUCLEOTIDE SEQUENCE</scope>
    <source>
        <strain evidence="10">Race5_Kim</strain>
    </source>
</reference>
<evidence type="ECO:0000256" key="5">
    <source>
        <dbReference type="ARBA" id="ARBA00023242"/>
    </source>
</evidence>
<dbReference type="Gene3D" id="1.10.10.10">
    <property type="entry name" value="Winged helix-like DNA-binding domain superfamily/Winged helix DNA-binding domain"/>
    <property type="match status" value="1"/>
</dbReference>
<evidence type="ECO:0000256" key="1">
    <source>
        <dbReference type="ARBA" id="ARBA00004123"/>
    </source>
</evidence>
<protein>
    <submittedName>
        <fullName evidence="10">Replication factor A protein 2</fullName>
    </submittedName>
</protein>
<dbReference type="GO" id="GO:0003697">
    <property type="term" value="F:single-stranded DNA binding"/>
    <property type="evidence" value="ECO:0007669"/>
    <property type="project" value="TreeGrafter"/>
</dbReference>
<proteinExistence type="inferred from homology"/>
<evidence type="ECO:0000256" key="2">
    <source>
        <dbReference type="ARBA" id="ARBA00007815"/>
    </source>
</evidence>
<dbReference type="Pfam" id="PF01336">
    <property type="entry name" value="tRNA_anti-codon"/>
    <property type="match status" value="1"/>
</dbReference>
<dbReference type="OrthoDB" id="25571at2759"/>
<dbReference type="Proteomes" id="UP000756132">
    <property type="component" value="Chromosome 8"/>
</dbReference>
<dbReference type="PIRSF" id="PIRSF036949">
    <property type="entry name" value="RPA32"/>
    <property type="match status" value="1"/>
</dbReference>
<dbReference type="GO" id="GO:0006260">
    <property type="term" value="P:DNA replication"/>
    <property type="evidence" value="ECO:0007669"/>
    <property type="project" value="UniProtKB-KW"/>
</dbReference>
<feature type="region of interest" description="Disordered" evidence="7">
    <location>
        <begin position="14"/>
        <end position="38"/>
    </location>
</feature>
<keyword evidence="5" id="KW-0539">Nucleus</keyword>
<dbReference type="GO" id="GO:0035861">
    <property type="term" value="C:site of double-strand break"/>
    <property type="evidence" value="ECO:0007669"/>
    <property type="project" value="TreeGrafter"/>
</dbReference>
<feature type="domain" description="Replication protein A C-terminal" evidence="9">
    <location>
        <begin position="170"/>
        <end position="270"/>
    </location>
</feature>
<evidence type="ECO:0000313" key="10">
    <source>
        <dbReference type="EMBL" id="UJO20939.1"/>
    </source>
</evidence>
<sequence>MDYGYSTTSYGAQGGANGGGFMPGSQGEGSATKKNSYGKDTLRPVTIKQLIDAHHPHPGADHFVIDESECTQVTFVGQIRNISTQTTNVTYKLDDGTGTIEVKLWIDAEAIENPDDPRNQKPKPEEQGYARVWGRLKAFNNKRHVGANIIRPVQDYNEISYHLLEATAVHLHFTKGPLEALQANGGAAAAAQQNGYGAQQQMTNGGDSGLAGITPVARRVYQCLKTSPQTNEGLHAQDIATRTGMEMTEVLKAGDELMGLGKVYTTVDDHTWALLDL</sequence>